<reference evidence="2" key="1">
    <citation type="submission" date="2018-06" db="EMBL/GenBank/DDBJ databases">
        <authorList>
            <person name="Lum Nde A."/>
            <person name="Hugo C."/>
        </authorList>
    </citation>
    <scope>NUCLEOTIDE SEQUENCE [LARGE SCALE GENOMIC DNA]</scope>
    <source>
        <strain evidence="2">1_F178</strain>
    </source>
</reference>
<dbReference type="AlphaFoldDB" id="A0A3D9BZQ0"/>
<protein>
    <recommendedName>
        <fullName evidence="3">RHS repeat-associated core domain-containing protein</fullName>
    </recommendedName>
</protein>
<sequence>MSNQNKRTFARAKVFYLYTAHPDKKISSIKYNYLNLPQQVIQDSKTTYYIYRADGTKVKKSGTAGLATDYLDG</sequence>
<comment type="caution">
    <text evidence="1">The sequence shown here is derived from an EMBL/GenBank/DDBJ whole genome shotgun (WGS) entry which is preliminary data.</text>
</comment>
<evidence type="ECO:0000313" key="1">
    <source>
        <dbReference type="EMBL" id="REC59040.1"/>
    </source>
</evidence>
<feature type="non-terminal residue" evidence="1">
    <location>
        <position position="73"/>
    </location>
</feature>
<gene>
    <name evidence="1" type="ORF">DRF65_28095</name>
</gene>
<keyword evidence="2" id="KW-1185">Reference proteome</keyword>
<proteinExistence type="predicted"/>
<evidence type="ECO:0008006" key="3">
    <source>
        <dbReference type="Google" id="ProtNLM"/>
    </source>
</evidence>
<dbReference type="Proteomes" id="UP000256686">
    <property type="component" value="Unassembled WGS sequence"/>
</dbReference>
<dbReference type="EMBL" id="QNVT01000063">
    <property type="protein sequence ID" value="REC59040.1"/>
    <property type="molecule type" value="Genomic_DNA"/>
</dbReference>
<accession>A0A3D9BZQ0</accession>
<dbReference type="RefSeq" id="WP_228439006.1">
    <property type="nucleotide sequence ID" value="NZ_QNVT01000063.1"/>
</dbReference>
<evidence type="ECO:0000313" key="2">
    <source>
        <dbReference type="Proteomes" id="UP000256686"/>
    </source>
</evidence>
<dbReference type="Gene3D" id="2.180.10.10">
    <property type="entry name" value="RHS repeat-associated core"/>
    <property type="match status" value="1"/>
</dbReference>
<name>A0A3D9BZQ0_9FLAO</name>
<organism evidence="1 2">
    <name type="scientific">Chryseobacterium pennae</name>
    <dbReference type="NCBI Taxonomy" id="2258962"/>
    <lineage>
        <taxon>Bacteria</taxon>
        <taxon>Pseudomonadati</taxon>
        <taxon>Bacteroidota</taxon>
        <taxon>Flavobacteriia</taxon>
        <taxon>Flavobacteriales</taxon>
        <taxon>Weeksellaceae</taxon>
        <taxon>Chryseobacterium group</taxon>
        <taxon>Chryseobacterium</taxon>
    </lineage>
</organism>